<protein>
    <submittedName>
        <fullName evidence="2">Uncharacterized protein</fullName>
    </submittedName>
</protein>
<accession>A0A1T4P7Y1</accession>
<keyword evidence="1" id="KW-0472">Membrane</keyword>
<evidence type="ECO:0000313" key="2">
    <source>
        <dbReference type="EMBL" id="SJZ87690.1"/>
    </source>
</evidence>
<reference evidence="2 3" key="1">
    <citation type="submission" date="2017-02" db="EMBL/GenBank/DDBJ databases">
        <authorList>
            <person name="Peterson S.W."/>
        </authorList>
    </citation>
    <scope>NUCLEOTIDE SEQUENCE [LARGE SCALE GENOMIC DNA]</scope>
    <source>
        <strain evidence="2 3">ATCC BAA-1030</strain>
    </source>
</reference>
<dbReference type="AlphaFoldDB" id="A0A1T4P7Y1"/>
<keyword evidence="1" id="KW-0812">Transmembrane</keyword>
<dbReference type="STRING" id="263852.SAMN02745116_01691"/>
<gene>
    <name evidence="2" type="ORF">SAMN02745116_01691</name>
</gene>
<keyword evidence="1" id="KW-1133">Transmembrane helix</keyword>
<evidence type="ECO:0000256" key="1">
    <source>
        <dbReference type="SAM" id="Phobius"/>
    </source>
</evidence>
<proteinExistence type="predicted"/>
<dbReference type="EMBL" id="FUXI01000019">
    <property type="protein sequence ID" value="SJZ87690.1"/>
    <property type="molecule type" value="Genomic_DNA"/>
</dbReference>
<evidence type="ECO:0000313" key="3">
    <source>
        <dbReference type="Proteomes" id="UP000190328"/>
    </source>
</evidence>
<dbReference type="Proteomes" id="UP000190328">
    <property type="component" value="Unassembled WGS sequence"/>
</dbReference>
<dbReference type="RefSeq" id="WP_200806722.1">
    <property type="nucleotide sequence ID" value="NZ_FUXI01000019.1"/>
</dbReference>
<organism evidence="2 3">
    <name type="scientific">Pilibacter termitis</name>
    <dbReference type="NCBI Taxonomy" id="263852"/>
    <lineage>
        <taxon>Bacteria</taxon>
        <taxon>Bacillati</taxon>
        <taxon>Bacillota</taxon>
        <taxon>Bacilli</taxon>
        <taxon>Lactobacillales</taxon>
        <taxon>Enterococcaceae</taxon>
        <taxon>Pilibacter</taxon>
    </lineage>
</organism>
<name>A0A1T4P7Y1_9ENTE</name>
<keyword evidence="3" id="KW-1185">Reference proteome</keyword>
<feature type="transmembrane region" description="Helical" evidence="1">
    <location>
        <begin position="56"/>
        <end position="76"/>
    </location>
</feature>
<sequence>MGDITKIKDVPSTVTIAIESIRRFSKYLVIPTAVTTFLPDNWLAHMRLLSIKGSPIGIWISVIFWVSLSIVVIDLLQRVIEMISSTMNCLKNTQRIISFY</sequence>